<dbReference type="GO" id="GO:0071793">
    <property type="term" value="P:bacillithiol biosynthetic process"/>
    <property type="evidence" value="ECO:0007669"/>
    <property type="project" value="InterPro"/>
</dbReference>
<dbReference type="Proteomes" id="UP000321291">
    <property type="component" value="Chromosome"/>
</dbReference>
<dbReference type="EMBL" id="CP042434">
    <property type="protein sequence ID" value="QEC71139.1"/>
    <property type="molecule type" value="Genomic_DNA"/>
</dbReference>
<dbReference type="RefSeq" id="WP_146780403.1">
    <property type="nucleotide sequence ID" value="NZ_CP042434.1"/>
</dbReference>
<dbReference type="Gene3D" id="3.40.50.10320">
    <property type="entry name" value="LmbE-like"/>
    <property type="match status" value="1"/>
</dbReference>
<dbReference type="SUPFAM" id="SSF102588">
    <property type="entry name" value="LmbE-like"/>
    <property type="match status" value="1"/>
</dbReference>
<sequence>MKVDILAVGVHPDDVELGCGGAIIASVREGKKVAVVDLTKGELGSRGTAETRHQEAQAAAKILQLSARENLAMADGFFQISEENTLKVIRAIRKYQPEVLICNAPHDRHPDHGRSSQLVKEAAFLSGLIRIETTDQDQGQPQAAWRPKHLYHYIQDDYIEPDFIFDISDTFNQRQEAILSYTTQFNVVAGDGVQTYISKPQFMQGVESRARLFGKRIGAEFGEGYIKTRALGISSFDRFIL</sequence>
<dbReference type="NCBIfam" id="TIGR04001">
    <property type="entry name" value="thiol_BshB1"/>
    <property type="match status" value="1"/>
</dbReference>
<accession>A0A5B8VIL2</accession>
<dbReference type="OrthoDB" id="9778719at2"/>
<evidence type="ECO:0000313" key="2">
    <source>
        <dbReference type="Proteomes" id="UP000321291"/>
    </source>
</evidence>
<dbReference type="GO" id="GO:0016811">
    <property type="term" value="F:hydrolase activity, acting on carbon-nitrogen (but not peptide) bonds, in linear amides"/>
    <property type="evidence" value="ECO:0007669"/>
    <property type="project" value="TreeGrafter"/>
</dbReference>
<organism evidence="1 2">
    <name type="scientific">Arachidicoccus ginsenosidivorans</name>
    <dbReference type="NCBI Taxonomy" id="496057"/>
    <lineage>
        <taxon>Bacteria</taxon>
        <taxon>Pseudomonadati</taxon>
        <taxon>Bacteroidota</taxon>
        <taxon>Chitinophagia</taxon>
        <taxon>Chitinophagales</taxon>
        <taxon>Chitinophagaceae</taxon>
        <taxon>Arachidicoccus</taxon>
    </lineage>
</organism>
<dbReference type="KEGG" id="agi:FSB73_05045"/>
<gene>
    <name evidence="1" type="primary">bshB1</name>
    <name evidence="1" type="ORF">FSB73_05045</name>
</gene>
<proteinExistence type="predicted"/>
<dbReference type="InterPro" id="IPR023842">
    <property type="entry name" value="Bacillithiol_biosynth_BshB1"/>
</dbReference>
<protein>
    <submittedName>
        <fullName evidence="1">Bacillithiol biosynthesis deacetylase BshB1</fullName>
    </submittedName>
</protein>
<dbReference type="AlphaFoldDB" id="A0A5B8VIL2"/>
<dbReference type="PANTHER" id="PTHR12993:SF30">
    <property type="entry name" value="N-ACETYL-ALPHA-D-GLUCOSAMINYL L-MALATE DEACETYLASE 1"/>
    <property type="match status" value="1"/>
</dbReference>
<reference evidence="1 2" key="1">
    <citation type="journal article" date="2017" name="Int. J. Syst. Evol. Microbiol.">
        <title>Arachidicoccus ginsenosidivorans sp. nov., with ginsenoside-converting activity isolated from ginseng cultivating soil.</title>
        <authorList>
            <person name="Siddiqi M.Z."/>
            <person name="Aslam Z."/>
            <person name="Im W.T."/>
        </authorList>
    </citation>
    <scope>NUCLEOTIDE SEQUENCE [LARGE SCALE GENOMIC DNA]</scope>
    <source>
        <strain evidence="1 2">Gsoil 809</strain>
    </source>
</reference>
<name>A0A5B8VIL2_9BACT</name>
<keyword evidence="2" id="KW-1185">Reference proteome</keyword>
<dbReference type="Pfam" id="PF02585">
    <property type="entry name" value="PIG-L"/>
    <property type="match status" value="1"/>
</dbReference>
<dbReference type="PANTHER" id="PTHR12993">
    <property type="entry name" value="N-ACETYLGLUCOSAMINYL-PHOSPHATIDYLINOSITOL DE-N-ACETYLASE-RELATED"/>
    <property type="match status" value="1"/>
</dbReference>
<evidence type="ECO:0000313" key="1">
    <source>
        <dbReference type="EMBL" id="QEC71139.1"/>
    </source>
</evidence>
<dbReference type="InterPro" id="IPR024078">
    <property type="entry name" value="LmbE-like_dom_sf"/>
</dbReference>
<dbReference type="GO" id="GO:0019213">
    <property type="term" value="F:deacetylase activity"/>
    <property type="evidence" value="ECO:0007669"/>
    <property type="project" value="InterPro"/>
</dbReference>
<dbReference type="InterPro" id="IPR003737">
    <property type="entry name" value="GlcNAc_PI_deacetylase-related"/>
</dbReference>